<keyword evidence="2 3" id="KW-0238">DNA-binding</keyword>
<organism evidence="6 7">
    <name type="scientific">Citrus sinensis</name>
    <name type="common">Sweet orange</name>
    <name type="synonym">Citrus aurantium var. sinensis</name>
    <dbReference type="NCBI Taxonomy" id="2711"/>
    <lineage>
        <taxon>Eukaryota</taxon>
        <taxon>Viridiplantae</taxon>
        <taxon>Streptophyta</taxon>
        <taxon>Embryophyta</taxon>
        <taxon>Tracheophyta</taxon>
        <taxon>Spermatophyta</taxon>
        <taxon>Magnoliopsida</taxon>
        <taxon>eudicotyledons</taxon>
        <taxon>Gunneridae</taxon>
        <taxon>Pentapetalae</taxon>
        <taxon>rosids</taxon>
        <taxon>malvids</taxon>
        <taxon>Sapindales</taxon>
        <taxon>Rutaceae</taxon>
        <taxon>Aurantioideae</taxon>
        <taxon>Citrus</taxon>
    </lineage>
</organism>
<dbReference type="GO" id="GO:0003677">
    <property type="term" value="F:DNA binding"/>
    <property type="evidence" value="ECO:0007669"/>
    <property type="project" value="UniProtKB-UniRule"/>
</dbReference>
<dbReference type="PANTHER" id="PTHR46777:SF17">
    <property type="entry name" value="HOMEOBOX DOMAIN-CONTAINING PROTEIN"/>
    <property type="match status" value="1"/>
</dbReference>
<dbReference type="STRING" id="2711.A0A067GZW5"/>
<dbReference type="SMART" id="SM00389">
    <property type="entry name" value="HOX"/>
    <property type="match status" value="1"/>
</dbReference>
<accession>A0A067GZW5</accession>
<evidence type="ECO:0000256" key="2">
    <source>
        <dbReference type="PROSITE-ProRule" id="PRU00108"/>
    </source>
</evidence>
<dbReference type="OrthoDB" id="6159439at2759"/>
<dbReference type="KEGG" id="cit:102621096"/>
<dbReference type="PaxDb" id="2711-XP_006473808.1"/>
<evidence type="ECO:0000256" key="1">
    <source>
        <dbReference type="ARBA" id="ARBA00004123"/>
    </source>
</evidence>
<dbReference type="Gene3D" id="1.10.10.60">
    <property type="entry name" value="Homeodomain-like"/>
    <property type="match status" value="1"/>
</dbReference>
<feature type="domain" description="Homeobox" evidence="5">
    <location>
        <begin position="89"/>
        <end position="154"/>
    </location>
</feature>
<gene>
    <name evidence="6" type="ORF">CISIN_1g026809mg</name>
</gene>
<dbReference type="PROSITE" id="PS50071">
    <property type="entry name" value="HOMEOBOX_2"/>
    <property type="match status" value="1"/>
</dbReference>
<dbReference type="InterPro" id="IPR044559">
    <property type="entry name" value="WOX13-like"/>
</dbReference>
<reference evidence="6 7" key="1">
    <citation type="submission" date="2014-04" db="EMBL/GenBank/DDBJ databases">
        <authorList>
            <consortium name="International Citrus Genome Consortium"/>
            <person name="Gmitter F."/>
            <person name="Chen C."/>
            <person name="Farmerie W."/>
            <person name="Harkins T."/>
            <person name="Desany B."/>
            <person name="Mohiuddin M."/>
            <person name="Kodira C."/>
            <person name="Borodovsky M."/>
            <person name="Lomsadze A."/>
            <person name="Burns P."/>
            <person name="Jenkins J."/>
            <person name="Prochnik S."/>
            <person name="Shu S."/>
            <person name="Chapman J."/>
            <person name="Pitluck S."/>
            <person name="Schmutz J."/>
            <person name="Rokhsar D."/>
        </authorList>
    </citation>
    <scope>NUCLEOTIDE SEQUENCE</scope>
</reference>
<dbReference type="Pfam" id="PF00046">
    <property type="entry name" value="Homeodomain"/>
    <property type="match status" value="1"/>
</dbReference>
<feature type="compositionally biased region" description="Basic and acidic residues" evidence="4">
    <location>
        <begin position="169"/>
        <end position="179"/>
    </location>
</feature>
<sequence>MKMEWPNFQQGGEMERQFQQDGGDTSNGLCVKVMTDEQMELLRKQIAVYAMICEQLVQMHKVFSAQNEIAGMRMGNPYFDPFVASGSQKLTARQRWTPTPAQLQILEHVYDECKGTPRKQKIQDMTAELAKHGQISETNVYNWFQNRRARLKRKQSGVVPNNAESEAETVTHAESRKQNPESIQSLEDSAPPPRDEDIYPQSPDLGIDQMIGKMEIPGSFSFHWQVDRYDMLG</sequence>
<dbReference type="AlphaFoldDB" id="A0A067GZW5"/>
<dbReference type="PANTHER" id="PTHR46777">
    <property type="entry name" value="WUSCHEL-RELATED HOMEOBOX 13"/>
    <property type="match status" value="1"/>
</dbReference>
<feature type="DNA-binding region" description="Homeobox" evidence="2">
    <location>
        <begin position="91"/>
        <end position="155"/>
    </location>
</feature>
<keyword evidence="7" id="KW-1185">Reference proteome</keyword>
<dbReference type="GO" id="GO:0003700">
    <property type="term" value="F:DNA-binding transcription factor activity"/>
    <property type="evidence" value="ECO:0000318"/>
    <property type="project" value="GO_Central"/>
</dbReference>
<dbReference type="SMR" id="A0A067GZW5"/>
<dbReference type="GO" id="GO:0006355">
    <property type="term" value="P:regulation of DNA-templated transcription"/>
    <property type="evidence" value="ECO:0000318"/>
    <property type="project" value="GO_Central"/>
</dbReference>
<dbReference type="CDD" id="cd00086">
    <property type="entry name" value="homeodomain"/>
    <property type="match status" value="1"/>
</dbReference>
<keyword evidence="2 3" id="KW-0539">Nucleus</keyword>
<name>A0A067GZW5_CITSI</name>
<evidence type="ECO:0000313" key="7">
    <source>
        <dbReference type="Proteomes" id="UP000027120"/>
    </source>
</evidence>
<evidence type="ECO:0000256" key="3">
    <source>
        <dbReference type="RuleBase" id="RU000682"/>
    </source>
</evidence>
<dbReference type="EMBL" id="KK784874">
    <property type="protein sequence ID" value="KDO85134.1"/>
    <property type="molecule type" value="Genomic_DNA"/>
</dbReference>
<protein>
    <recommendedName>
        <fullName evidence="5">Homeobox domain-containing protein</fullName>
    </recommendedName>
</protein>
<feature type="region of interest" description="Disordered" evidence="4">
    <location>
        <begin position="153"/>
        <end position="205"/>
    </location>
</feature>
<dbReference type="InterPro" id="IPR001356">
    <property type="entry name" value="HD"/>
</dbReference>
<dbReference type="SUPFAM" id="SSF46689">
    <property type="entry name" value="Homeodomain-like"/>
    <property type="match status" value="1"/>
</dbReference>
<evidence type="ECO:0000256" key="4">
    <source>
        <dbReference type="SAM" id="MobiDB-lite"/>
    </source>
</evidence>
<keyword evidence="2 3" id="KW-0371">Homeobox</keyword>
<dbReference type="Proteomes" id="UP000027120">
    <property type="component" value="Unassembled WGS sequence"/>
</dbReference>
<comment type="subcellular location">
    <subcellularLocation>
        <location evidence="1 2 3">Nucleus</location>
    </subcellularLocation>
</comment>
<evidence type="ECO:0000313" key="6">
    <source>
        <dbReference type="EMBL" id="KDO85134.1"/>
    </source>
</evidence>
<evidence type="ECO:0000259" key="5">
    <source>
        <dbReference type="PROSITE" id="PS50071"/>
    </source>
</evidence>
<proteinExistence type="predicted"/>
<dbReference type="GO" id="GO:0005634">
    <property type="term" value="C:nucleus"/>
    <property type="evidence" value="ECO:0007669"/>
    <property type="project" value="UniProtKB-SubCell"/>
</dbReference>
<dbReference type="eggNOG" id="ENOG502SMFB">
    <property type="taxonomic scope" value="Eukaryota"/>
</dbReference>
<dbReference type="InterPro" id="IPR009057">
    <property type="entry name" value="Homeodomain-like_sf"/>
</dbReference>